<evidence type="ECO:0000256" key="2">
    <source>
        <dbReference type="ARBA" id="ARBA00023002"/>
    </source>
</evidence>
<dbReference type="GO" id="GO:0006633">
    <property type="term" value="P:fatty acid biosynthetic process"/>
    <property type="evidence" value="ECO:0007669"/>
    <property type="project" value="TreeGrafter"/>
</dbReference>
<evidence type="ECO:0000313" key="6">
    <source>
        <dbReference type="Proteomes" id="UP000198956"/>
    </source>
</evidence>
<dbReference type="InterPro" id="IPR057326">
    <property type="entry name" value="KR_dom"/>
</dbReference>
<dbReference type="NCBIfam" id="NF009466">
    <property type="entry name" value="PRK12826.1-2"/>
    <property type="match status" value="1"/>
</dbReference>
<dbReference type="Pfam" id="PF13561">
    <property type="entry name" value="adh_short_C2"/>
    <property type="match status" value="1"/>
</dbReference>
<dbReference type="AlphaFoldDB" id="A0A1G7YXH2"/>
<dbReference type="GO" id="GO:0008206">
    <property type="term" value="P:bile acid metabolic process"/>
    <property type="evidence" value="ECO:0007669"/>
    <property type="project" value="UniProtKB-ARBA"/>
</dbReference>
<reference evidence="5 6" key="1">
    <citation type="submission" date="2016-10" db="EMBL/GenBank/DDBJ databases">
        <authorList>
            <person name="de Groot N.N."/>
        </authorList>
    </citation>
    <scope>NUCLEOTIDE SEQUENCE [LARGE SCALE GENOMIC DNA]</scope>
    <source>
        <strain evidence="5 6">L 420-91</strain>
    </source>
</reference>
<dbReference type="InterPro" id="IPR002347">
    <property type="entry name" value="SDR_fam"/>
</dbReference>
<dbReference type="FunFam" id="3.40.50.720:FF:000084">
    <property type="entry name" value="Short-chain dehydrogenase reductase"/>
    <property type="match status" value="1"/>
</dbReference>
<dbReference type="EMBL" id="CP080764">
    <property type="protein sequence ID" value="QYY44299.1"/>
    <property type="molecule type" value="Genomic_DNA"/>
</dbReference>
<protein>
    <submittedName>
        <fullName evidence="5">2-deoxy-D-gluconate 3-dehydrogenase</fullName>
    </submittedName>
    <submittedName>
        <fullName evidence="4">Glucose 1-dehydrogenase</fullName>
        <ecNumber evidence="4">1.1.1.47</ecNumber>
    </submittedName>
</protein>
<comment type="similarity">
    <text evidence="1">Belongs to the short-chain dehydrogenases/reductases (SDR) family.</text>
</comment>
<dbReference type="Proteomes" id="UP000198956">
    <property type="component" value="Unassembled WGS sequence"/>
</dbReference>
<dbReference type="EC" id="1.1.1.47" evidence="4"/>
<dbReference type="Gene3D" id="3.40.50.720">
    <property type="entry name" value="NAD(P)-binding Rossmann-like Domain"/>
    <property type="match status" value="1"/>
</dbReference>
<dbReference type="NCBIfam" id="NF005559">
    <property type="entry name" value="PRK07231.1"/>
    <property type="match status" value="1"/>
</dbReference>
<accession>A0A1G7YXH2</accession>
<evidence type="ECO:0000313" key="5">
    <source>
        <dbReference type="EMBL" id="SDH01228.1"/>
    </source>
</evidence>
<dbReference type="PRINTS" id="PR00081">
    <property type="entry name" value="GDHRDH"/>
</dbReference>
<dbReference type="GO" id="GO:0048038">
    <property type="term" value="F:quinone binding"/>
    <property type="evidence" value="ECO:0007669"/>
    <property type="project" value="TreeGrafter"/>
</dbReference>
<organism evidence="5 6">
    <name type="scientific">Aneurinibacillus thermoaerophilus</name>
    <dbReference type="NCBI Taxonomy" id="143495"/>
    <lineage>
        <taxon>Bacteria</taxon>
        <taxon>Bacillati</taxon>
        <taxon>Bacillota</taxon>
        <taxon>Bacilli</taxon>
        <taxon>Bacillales</taxon>
        <taxon>Paenibacillaceae</taxon>
        <taxon>Aneurinibacillus group</taxon>
        <taxon>Aneurinibacillus</taxon>
    </lineage>
</organism>
<dbReference type="Proteomes" id="UP000826616">
    <property type="component" value="Chromosome"/>
</dbReference>
<evidence type="ECO:0000256" key="1">
    <source>
        <dbReference type="ARBA" id="ARBA00006484"/>
    </source>
</evidence>
<keyword evidence="7" id="KW-1185">Reference proteome</keyword>
<evidence type="ECO:0000313" key="7">
    <source>
        <dbReference type="Proteomes" id="UP000826616"/>
    </source>
</evidence>
<feature type="domain" description="Ketoreductase" evidence="3">
    <location>
        <begin position="9"/>
        <end position="188"/>
    </location>
</feature>
<dbReference type="InterPro" id="IPR020904">
    <property type="entry name" value="Sc_DH/Rdtase_CS"/>
</dbReference>
<dbReference type="EMBL" id="FNDE01000008">
    <property type="protein sequence ID" value="SDH01228.1"/>
    <property type="molecule type" value="Genomic_DNA"/>
</dbReference>
<name>A0A1G7YXH2_ANETH</name>
<dbReference type="GO" id="GO:0047936">
    <property type="term" value="F:glucose 1-dehydrogenase [NAD(P)+] activity"/>
    <property type="evidence" value="ECO:0007669"/>
    <property type="project" value="UniProtKB-EC"/>
</dbReference>
<evidence type="ECO:0000313" key="4">
    <source>
        <dbReference type="EMBL" id="QYY44299.1"/>
    </source>
</evidence>
<dbReference type="SUPFAM" id="SSF51735">
    <property type="entry name" value="NAD(P)-binding Rossmann-fold domains"/>
    <property type="match status" value="1"/>
</dbReference>
<dbReference type="PANTHER" id="PTHR42760">
    <property type="entry name" value="SHORT-CHAIN DEHYDROGENASES/REDUCTASES FAMILY MEMBER"/>
    <property type="match status" value="1"/>
</dbReference>
<dbReference type="RefSeq" id="WP_091260223.1">
    <property type="nucleotide sequence ID" value="NZ_CP080764.1"/>
</dbReference>
<proteinExistence type="inferred from homology"/>
<dbReference type="PRINTS" id="PR00080">
    <property type="entry name" value="SDRFAMILY"/>
</dbReference>
<reference evidence="4 7" key="2">
    <citation type="submission" date="2021-08" db="EMBL/GenBank/DDBJ databases">
        <title>Complete genome sequence of the strain Aneurinibacillus thermoaerophilus CCM 8960.</title>
        <authorList>
            <person name="Musilova J."/>
            <person name="Kourilova X."/>
            <person name="Pernicova I."/>
            <person name="Bezdicek M."/>
            <person name="Lengerova M."/>
            <person name="Obruca S."/>
            <person name="Sedlar K."/>
        </authorList>
    </citation>
    <scope>NUCLEOTIDE SEQUENCE [LARGE SCALE GENOMIC DNA]</scope>
    <source>
        <strain evidence="4 7">CCM 8960</strain>
    </source>
</reference>
<sequence length="251" mass="26560">MNTFDLTGRVAIVTGGSKGLGAGMALALAQHGANVVVVSRKAEEGELVAEKIRGMGRKSLALAVDVQDIAGLHRMAEMVKKEFGRIDILINNAGIGLTKFALEVTEEDWDKVVDTNLKGVFFCSQAVAKVMKQQNGGKIINMASVAGAAGAIAIAPYCASKAGVINLTRALAKEWARYNIQVNAIGPGYIETDMNREELANPSFYNKILSSVTIKRLGEVNDLSGVVVLLASDASNYITGQTIYIDGGSLI</sequence>
<dbReference type="PROSITE" id="PS00061">
    <property type="entry name" value="ADH_SHORT"/>
    <property type="match status" value="1"/>
</dbReference>
<gene>
    <name evidence="4" type="ORF">K3F53_09055</name>
    <name evidence="5" type="ORF">SAMN04489735_100854</name>
</gene>
<evidence type="ECO:0000259" key="3">
    <source>
        <dbReference type="SMART" id="SM00822"/>
    </source>
</evidence>
<keyword evidence="2 4" id="KW-0560">Oxidoreductase</keyword>
<dbReference type="PANTHER" id="PTHR42760:SF133">
    <property type="entry name" value="3-OXOACYL-[ACYL-CARRIER-PROTEIN] REDUCTASE"/>
    <property type="match status" value="1"/>
</dbReference>
<dbReference type="GeneID" id="97141515"/>
<dbReference type="SMART" id="SM00822">
    <property type="entry name" value="PKS_KR"/>
    <property type="match status" value="1"/>
</dbReference>
<dbReference type="OrthoDB" id="9803333at2"/>
<dbReference type="InterPro" id="IPR036291">
    <property type="entry name" value="NAD(P)-bd_dom_sf"/>
</dbReference>